<dbReference type="Pfam" id="PF13434">
    <property type="entry name" value="Lys_Orn_oxgnase"/>
    <property type="match status" value="1"/>
</dbReference>
<gene>
    <name evidence="11" type="ORF">SPI_02353</name>
</gene>
<keyword evidence="5" id="KW-0285">Flavoprotein</keyword>
<dbReference type="STRING" id="1081102.A0A167XY64"/>
<organism evidence="11 12">
    <name type="scientific">Niveomyces insectorum RCEF 264</name>
    <dbReference type="NCBI Taxonomy" id="1081102"/>
    <lineage>
        <taxon>Eukaryota</taxon>
        <taxon>Fungi</taxon>
        <taxon>Dikarya</taxon>
        <taxon>Ascomycota</taxon>
        <taxon>Pezizomycotina</taxon>
        <taxon>Sordariomycetes</taxon>
        <taxon>Hypocreomycetidae</taxon>
        <taxon>Hypocreales</taxon>
        <taxon>Cordycipitaceae</taxon>
        <taxon>Niveomyces</taxon>
    </lineage>
</organism>
<dbReference type="PANTHER" id="PTHR23023">
    <property type="entry name" value="DIMETHYLANILINE MONOOXYGENASE"/>
    <property type="match status" value="1"/>
</dbReference>
<evidence type="ECO:0000256" key="2">
    <source>
        <dbReference type="ARBA" id="ARBA00004924"/>
    </source>
</evidence>
<evidence type="ECO:0000256" key="7">
    <source>
        <dbReference type="ARBA" id="ARBA00022857"/>
    </source>
</evidence>
<dbReference type="FunFam" id="3.50.50.60:FF:000258">
    <property type="entry name" value="Flavin-binding monooxygenase-like protein (AFU_orthologue AFUA_6G01900)"/>
    <property type="match status" value="1"/>
</dbReference>
<dbReference type="GO" id="GO:0004497">
    <property type="term" value="F:monooxygenase activity"/>
    <property type="evidence" value="ECO:0007669"/>
    <property type="project" value="UniProtKB-KW"/>
</dbReference>
<dbReference type="InterPro" id="IPR036188">
    <property type="entry name" value="FAD/NAD-bd_sf"/>
</dbReference>
<dbReference type="OrthoDB" id="2915840at2759"/>
<evidence type="ECO:0000256" key="3">
    <source>
        <dbReference type="ARBA" id="ARBA00007588"/>
    </source>
</evidence>
<evidence type="ECO:0000256" key="1">
    <source>
        <dbReference type="ARBA" id="ARBA00001974"/>
    </source>
</evidence>
<evidence type="ECO:0000256" key="8">
    <source>
        <dbReference type="ARBA" id="ARBA00023002"/>
    </source>
</evidence>
<evidence type="ECO:0000256" key="6">
    <source>
        <dbReference type="ARBA" id="ARBA00022827"/>
    </source>
</evidence>
<evidence type="ECO:0000313" key="11">
    <source>
        <dbReference type="EMBL" id="OAA65566.1"/>
    </source>
</evidence>
<dbReference type="SUPFAM" id="SSF51905">
    <property type="entry name" value="FAD/NAD(P)-binding domain"/>
    <property type="match status" value="1"/>
</dbReference>
<dbReference type="Pfam" id="PF13450">
    <property type="entry name" value="NAD_binding_8"/>
    <property type="match status" value="1"/>
</dbReference>
<dbReference type="AlphaFoldDB" id="A0A167XY64"/>
<evidence type="ECO:0000313" key="12">
    <source>
        <dbReference type="Proteomes" id="UP000076874"/>
    </source>
</evidence>
<sequence>MASEAETLDLVVVGAGWFGLCAAKTYHQLHPEATFAVLDTSPTIGGVWAEHRLYPGLKSNNMLGTYEYPDFPMDTATYGVQPGEHIPGTVVHRYLADYAKAFAVTPHVRSCTKVTSAELRPAGGWTLSVVTGSNNTDGKTQPSSSSSSSSILIAKKLIIATGLTSEPFLPHFEGQETFGAPIFHSKDFLQHAATLESAKAVTIFGGTKSAWDMVYAYASKGIHVDWVIRSTGHGPIWQAPPYVTPLKKWLEKLVMTRLLTWFSPCIWGDADGYTGMRGFYHGTAVGRAITNSFWSILGGDVIALNKYAAHPETAKLKPWSEAMFTGSSFSILNYPTDFFELIRNGTVRVHIGEIASLSPGKVHLTDGTTFASEALGCATGWKHVPPMTFLPAGIERDLGLPHAPSDHEPIFTPDAVDRADKEILARFPRLRDQPVQNKNLTPLLASGGLSSTDAVSPATPLTPYTLYRFMLPPTERFVRRRDIAFAGVLMNFCIPTIAQAQALWMAALFDGELPTSVLPTLPTAGNDAGSTTTTTTTTSAALEKLRYETVLYSRFGKWRYPAGHGDQFPDFVFDALPYIDLLLGDLGLPIYRKGNGLLAEATTPYGPEDYKDLVAEWKAKVGQTTLA</sequence>
<comment type="caution">
    <text evidence="11">The sequence shown here is derived from an EMBL/GenBank/DDBJ whole genome shotgun (WGS) entry which is preliminary data.</text>
</comment>
<dbReference type="Proteomes" id="UP000076874">
    <property type="component" value="Unassembled WGS sequence"/>
</dbReference>
<comment type="pathway">
    <text evidence="2">Siderophore biosynthesis.</text>
</comment>
<keyword evidence="7" id="KW-0521">NADP</keyword>
<evidence type="ECO:0000256" key="5">
    <source>
        <dbReference type="ARBA" id="ARBA00022630"/>
    </source>
</evidence>
<keyword evidence="6" id="KW-0274">FAD</keyword>
<evidence type="ECO:0000256" key="9">
    <source>
        <dbReference type="ARBA" id="ARBA00047598"/>
    </source>
</evidence>
<dbReference type="EC" id="1.14.13.196" evidence="4"/>
<name>A0A167XY64_9HYPO</name>
<dbReference type="EMBL" id="AZHD01000003">
    <property type="protein sequence ID" value="OAA65566.1"/>
    <property type="molecule type" value="Genomic_DNA"/>
</dbReference>
<dbReference type="InterPro" id="IPR050346">
    <property type="entry name" value="FMO-like"/>
</dbReference>
<keyword evidence="12" id="KW-1185">Reference proteome</keyword>
<keyword evidence="11" id="KW-0503">Monooxygenase</keyword>
<comment type="similarity">
    <text evidence="3">Belongs to the lysine N(6)-hydroxylase/L-ornithine N(5)-oxygenase family.</text>
</comment>
<dbReference type="InterPro" id="IPR025700">
    <property type="entry name" value="Lys/Orn_oxygenase"/>
</dbReference>
<proteinExistence type="inferred from homology"/>
<comment type="catalytic activity">
    <reaction evidence="9">
        <text>L-ornithine + NADPH + O2 = N(5)-hydroxy-L-ornithine + NADP(+) + H2O</text>
        <dbReference type="Rhea" id="RHEA:41508"/>
        <dbReference type="ChEBI" id="CHEBI:15377"/>
        <dbReference type="ChEBI" id="CHEBI:15379"/>
        <dbReference type="ChEBI" id="CHEBI:46911"/>
        <dbReference type="ChEBI" id="CHEBI:57783"/>
        <dbReference type="ChEBI" id="CHEBI:58349"/>
        <dbReference type="ChEBI" id="CHEBI:78275"/>
        <dbReference type="EC" id="1.14.13.196"/>
    </reaction>
</comment>
<accession>A0A167XY64</accession>
<keyword evidence="8" id="KW-0560">Oxidoreductase</keyword>
<protein>
    <recommendedName>
        <fullName evidence="4">L-ornithine N(5)-monooxygenase [NAD(P)H]</fullName>
        <ecNumber evidence="4">1.14.13.196</ecNumber>
    </recommendedName>
</protein>
<comment type="catalytic activity">
    <reaction evidence="10">
        <text>L-ornithine + NADH + O2 = N(5)-hydroxy-L-ornithine + NAD(+) + H2O</text>
        <dbReference type="Rhea" id="RHEA:41512"/>
        <dbReference type="ChEBI" id="CHEBI:15377"/>
        <dbReference type="ChEBI" id="CHEBI:15379"/>
        <dbReference type="ChEBI" id="CHEBI:46911"/>
        <dbReference type="ChEBI" id="CHEBI:57540"/>
        <dbReference type="ChEBI" id="CHEBI:57945"/>
        <dbReference type="ChEBI" id="CHEBI:78275"/>
        <dbReference type="EC" id="1.14.13.196"/>
    </reaction>
</comment>
<evidence type="ECO:0000256" key="4">
    <source>
        <dbReference type="ARBA" id="ARBA00012881"/>
    </source>
</evidence>
<comment type="cofactor">
    <cofactor evidence="1">
        <name>FAD</name>
        <dbReference type="ChEBI" id="CHEBI:57692"/>
    </cofactor>
</comment>
<evidence type="ECO:0000256" key="10">
    <source>
        <dbReference type="ARBA" id="ARBA00049248"/>
    </source>
</evidence>
<dbReference type="Gene3D" id="3.50.50.60">
    <property type="entry name" value="FAD/NAD(P)-binding domain"/>
    <property type="match status" value="1"/>
</dbReference>
<reference evidence="11 12" key="1">
    <citation type="journal article" date="2016" name="Genome Biol. Evol.">
        <title>Divergent and convergent evolution of fungal pathogenicity.</title>
        <authorList>
            <person name="Shang Y."/>
            <person name="Xiao G."/>
            <person name="Zheng P."/>
            <person name="Cen K."/>
            <person name="Zhan S."/>
            <person name="Wang C."/>
        </authorList>
    </citation>
    <scope>NUCLEOTIDE SEQUENCE [LARGE SCALE GENOMIC DNA]</scope>
    <source>
        <strain evidence="11 12">RCEF 264</strain>
    </source>
</reference>